<dbReference type="CDD" id="cd13134">
    <property type="entry name" value="MATE_like_8"/>
    <property type="match status" value="1"/>
</dbReference>
<keyword evidence="9" id="KW-1185">Reference proteome</keyword>
<evidence type="ECO:0000256" key="4">
    <source>
        <dbReference type="ARBA" id="ARBA00022692"/>
    </source>
</evidence>
<dbReference type="PANTHER" id="PTHR42925:SF2">
    <property type="entry name" value="NA+ DRIVEN MULTIDRUG EFFLUX PUMP"/>
    <property type="match status" value="1"/>
</dbReference>
<feature type="transmembrane region" description="Helical" evidence="7">
    <location>
        <begin position="94"/>
        <end position="116"/>
    </location>
</feature>
<feature type="transmembrane region" description="Helical" evidence="7">
    <location>
        <begin position="421"/>
        <end position="440"/>
    </location>
</feature>
<dbReference type="AlphaFoldDB" id="A0A4R2LIH6"/>
<keyword evidence="6 7" id="KW-0472">Membrane</keyword>
<dbReference type="InterPro" id="IPR002528">
    <property type="entry name" value="MATE_fam"/>
</dbReference>
<feature type="transmembrane region" description="Helical" evidence="7">
    <location>
        <begin position="326"/>
        <end position="345"/>
    </location>
</feature>
<dbReference type="PANTHER" id="PTHR42925">
    <property type="entry name" value="MULTIDRUG AND TOXIN EFFLUX PROTEIN MATE FAMILY"/>
    <property type="match status" value="1"/>
</dbReference>
<sequence>MRKHRFCDDKALFYRNVFALVLPMALQNLINVGITSADVIMLGKVGEIALSSSSLAGQIYFIMSLILFGLTSGAAVITAQYWGKKDIETIEKVLGISMRIGLSVGLLFFAAAQLMPTTLMKIFTSEPIIIEEGVRYLRIVSWSYPLAAAAVVYLNIMRSVERVIISTLVYSISLVINVIFNAIFIFGLGPAPAMGVAGAACATVIAHVVEFGIVVFYILRINHSVFFRLKNLFIREKALMKDFKIYALPVILNELAWGTGISAIAAIIGHLGSAAVAANSITQVTRQLAIVVTMGVANAAAIILGRTIGEKKEELAVIYADRLVKLSGLLGIGGSAVVLCVRPIAERFMTLTPEAGVYLRQMMIIMAFYVLCQSVDVTFIVGAFRAGGDTRIGLLLDFVSLWAICIPLGFVGAFFLKFPVWGVYLCLTCDEMLKLPFSFARYRSRKWLKNITR</sequence>
<protein>
    <submittedName>
        <fullName evidence="8">Putative MATE family efflux protein</fullName>
    </submittedName>
</protein>
<evidence type="ECO:0000313" key="8">
    <source>
        <dbReference type="EMBL" id="TCO84984.1"/>
    </source>
</evidence>
<keyword evidence="3" id="KW-1003">Cell membrane</keyword>
<dbReference type="InterPro" id="IPR047135">
    <property type="entry name" value="YsiQ"/>
</dbReference>
<dbReference type="OrthoDB" id="9780160at2"/>
<dbReference type="Proteomes" id="UP000295711">
    <property type="component" value="Unassembled WGS sequence"/>
</dbReference>
<evidence type="ECO:0000256" key="1">
    <source>
        <dbReference type="ARBA" id="ARBA00004651"/>
    </source>
</evidence>
<feature type="transmembrane region" description="Helical" evidence="7">
    <location>
        <begin position="245"/>
        <end position="268"/>
    </location>
</feature>
<comment type="caution">
    <text evidence="8">The sequence shown here is derived from an EMBL/GenBank/DDBJ whole genome shotgun (WGS) entry which is preliminary data.</text>
</comment>
<dbReference type="EMBL" id="SLXA01000004">
    <property type="protein sequence ID" value="TCO84984.1"/>
    <property type="molecule type" value="Genomic_DNA"/>
</dbReference>
<gene>
    <name evidence="8" type="ORF">EV212_10432</name>
</gene>
<name>A0A4R2LIH6_9FIRM</name>
<dbReference type="Pfam" id="PF01554">
    <property type="entry name" value="MatE"/>
    <property type="match status" value="2"/>
</dbReference>
<dbReference type="PIRSF" id="PIRSF006603">
    <property type="entry name" value="DinF"/>
    <property type="match status" value="1"/>
</dbReference>
<dbReference type="GO" id="GO:0015297">
    <property type="term" value="F:antiporter activity"/>
    <property type="evidence" value="ECO:0007669"/>
    <property type="project" value="InterPro"/>
</dbReference>
<dbReference type="NCBIfam" id="TIGR00797">
    <property type="entry name" value="matE"/>
    <property type="match status" value="1"/>
</dbReference>
<dbReference type="InterPro" id="IPR048279">
    <property type="entry name" value="MdtK-like"/>
</dbReference>
<dbReference type="RefSeq" id="WP_132090130.1">
    <property type="nucleotide sequence ID" value="NZ_JANKAQ010000004.1"/>
</dbReference>
<evidence type="ECO:0000256" key="7">
    <source>
        <dbReference type="SAM" id="Phobius"/>
    </source>
</evidence>
<feature type="transmembrane region" description="Helical" evidence="7">
    <location>
        <begin position="357"/>
        <end position="382"/>
    </location>
</feature>
<comment type="subcellular location">
    <subcellularLocation>
        <location evidence="1">Cell membrane</location>
        <topology evidence="1">Multi-pass membrane protein</topology>
    </subcellularLocation>
</comment>
<organism evidence="8 9">
    <name type="scientific">Frisingicoccus caecimuris</name>
    <dbReference type="NCBI Taxonomy" id="1796636"/>
    <lineage>
        <taxon>Bacteria</taxon>
        <taxon>Bacillati</taxon>
        <taxon>Bacillota</taxon>
        <taxon>Clostridia</taxon>
        <taxon>Lachnospirales</taxon>
        <taxon>Lachnospiraceae</taxon>
        <taxon>Frisingicoccus</taxon>
    </lineage>
</organism>
<feature type="transmembrane region" description="Helical" evidence="7">
    <location>
        <begin position="194"/>
        <end position="219"/>
    </location>
</feature>
<feature type="transmembrane region" description="Helical" evidence="7">
    <location>
        <begin position="136"/>
        <end position="156"/>
    </location>
</feature>
<feature type="transmembrane region" description="Helical" evidence="7">
    <location>
        <begin position="288"/>
        <end position="305"/>
    </location>
</feature>
<keyword evidence="5 7" id="KW-1133">Transmembrane helix</keyword>
<accession>A0A4R2LIH6</accession>
<keyword evidence="2" id="KW-0813">Transport</keyword>
<dbReference type="GO" id="GO:0042910">
    <property type="term" value="F:xenobiotic transmembrane transporter activity"/>
    <property type="evidence" value="ECO:0007669"/>
    <property type="project" value="InterPro"/>
</dbReference>
<feature type="transmembrane region" description="Helical" evidence="7">
    <location>
        <begin position="12"/>
        <end position="34"/>
    </location>
</feature>
<feature type="transmembrane region" description="Helical" evidence="7">
    <location>
        <begin position="59"/>
        <end position="82"/>
    </location>
</feature>
<dbReference type="GO" id="GO:0005886">
    <property type="term" value="C:plasma membrane"/>
    <property type="evidence" value="ECO:0007669"/>
    <property type="project" value="UniProtKB-SubCell"/>
</dbReference>
<evidence type="ECO:0000256" key="6">
    <source>
        <dbReference type="ARBA" id="ARBA00023136"/>
    </source>
</evidence>
<evidence type="ECO:0000313" key="9">
    <source>
        <dbReference type="Proteomes" id="UP000295711"/>
    </source>
</evidence>
<reference evidence="8 9" key="1">
    <citation type="submission" date="2019-03" db="EMBL/GenBank/DDBJ databases">
        <title>Genomic Encyclopedia of Type Strains, Phase IV (KMG-IV): sequencing the most valuable type-strain genomes for metagenomic binning, comparative biology and taxonomic classification.</title>
        <authorList>
            <person name="Goeker M."/>
        </authorList>
    </citation>
    <scope>NUCLEOTIDE SEQUENCE [LARGE SCALE GENOMIC DNA]</scope>
    <source>
        <strain evidence="8 9">DSM 28559</strain>
    </source>
</reference>
<evidence type="ECO:0000256" key="5">
    <source>
        <dbReference type="ARBA" id="ARBA00022989"/>
    </source>
</evidence>
<keyword evidence="4 7" id="KW-0812">Transmembrane</keyword>
<evidence type="ECO:0000256" key="2">
    <source>
        <dbReference type="ARBA" id="ARBA00022448"/>
    </source>
</evidence>
<evidence type="ECO:0000256" key="3">
    <source>
        <dbReference type="ARBA" id="ARBA00022475"/>
    </source>
</evidence>
<feature type="transmembrane region" description="Helical" evidence="7">
    <location>
        <begin position="394"/>
        <end position="415"/>
    </location>
</feature>
<proteinExistence type="predicted"/>
<feature type="transmembrane region" description="Helical" evidence="7">
    <location>
        <begin position="168"/>
        <end position="188"/>
    </location>
</feature>